<reference evidence="2 3" key="1">
    <citation type="submission" date="2019-07" db="EMBL/GenBank/DDBJ databases">
        <title>Whole genome shotgun sequence of Chitinophaga cymbidii NBRC 109752.</title>
        <authorList>
            <person name="Hosoyama A."/>
            <person name="Uohara A."/>
            <person name="Ohji S."/>
            <person name="Ichikawa N."/>
        </authorList>
    </citation>
    <scope>NUCLEOTIDE SEQUENCE [LARGE SCALE GENOMIC DNA]</scope>
    <source>
        <strain evidence="2 3">NBRC 109752</strain>
    </source>
</reference>
<evidence type="ECO:0000256" key="1">
    <source>
        <dbReference type="ARBA" id="ARBA00022729"/>
    </source>
</evidence>
<keyword evidence="1" id="KW-0732">Signal</keyword>
<dbReference type="InterPro" id="IPR013517">
    <property type="entry name" value="FG-GAP"/>
</dbReference>
<dbReference type="PANTHER" id="PTHR44103">
    <property type="entry name" value="PROPROTEIN CONVERTASE P"/>
    <property type="match status" value="1"/>
</dbReference>
<dbReference type="PANTHER" id="PTHR44103:SF1">
    <property type="entry name" value="PROPROTEIN CONVERTASE P"/>
    <property type="match status" value="1"/>
</dbReference>
<dbReference type="InterPro" id="IPR028994">
    <property type="entry name" value="Integrin_alpha_N"/>
</dbReference>
<evidence type="ECO:0000313" key="3">
    <source>
        <dbReference type="Proteomes" id="UP000321436"/>
    </source>
</evidence>
<dbReference type="AlphaFoldDB" id="A0A512RKF5"/>
<dbReference type="Pfam" id="PF13517">
    <property type="entry name" value="FG-GAP_3"/>
    <property type="match status" value="2"/>
</dbReference>
<evidence type="ECO:0000313" key="2">
    <source>
        <dbReference type="EMBL" id="GEP96179.1"/>
    </source>
</evidence>
<keyword evidence="3" id="KW-1185">Reference proteome</keyword>
<dbReference type="SUPFAM" id="SSF69318">
    <property type="entry name" value="Integrin alpha N-terminal domain"/>
    <property type="match status" value="1"/>
</dbReference>
<dbReference type="Gene3D" id="2.130.10.130">
    <property type="entry name" value="Integrin alpha, N-terminal"/>
    <property type="match status" value="2"/>
</dbReference>
<proteinExistence type="predicted"/>
<protein>
    <recommendedName>
        <fullName evidence="4">VCBS repeat-containing protein</fullName>
    </recommendedName>
</protein>
<evidence type="ECO:0008006" key="4">
    <source>
        <dbReference type="Google" id="ProtNLM"/>
    </source>
</evidence>
<dbReference type="Proteomes" id="UP000321436">
    <property type="component" value="Unassembled WGS sequence"/>
</dbReference>
<accession>A0A512RKF5</accession>
<gene>
    <name evidence="2" type="ORF">CCY01nite_24390</name>
</gene>
<sequence>MTVTACQGQSFRKHVASSVFVSEGVATGDVNHDGKTDILAGHYWYEAPSWKRHLLHADTLNPVKGYSTTFLNFCMDVNNDGWADLIRFDQPGGECVWYENPQNGNTIWKRHMILATAGNETPAFVDVDLDGRKDIICNDIIAREVIWLKSPAGKGDTAWRRYLISSDSLRGTHRYTHGLGWGDMNADGKNDVIIKDGWWESPADVTQPEWTFHPANLGEDCANMFVLDADLDGDADVISSSAHNYGIWWYERTATSWTTHEISKQFSQSHAMVMTDINGDGHPDLVTGKRYFAHNGKDPGAHEPAVLYWFEYHPGKTPRWTAHEIDNNAGIGNSFVVTDMNGDGLPDIVTANKKGVFFFEQIK</sequence>
<dbReference type="EMBL" id="BKAU01000002">
    <property type="protein sequence ID" value="GEP96179.1"/>
    <property type="molecule type" value="Genomic_DNA"/>
</dbReference>
<name>A0A512RKF5_9BACT</name>
<comment type="caution">
    <text evidence="2">The sequence shown here is derived from an EMBL/GenBank/DDBJ whole genome shotgun (WGS) entry which is preliminary data.</text>
</comment>
<organism evidence="2 3">
    <name type="scientific">Chitinophaga cymbidii</name>
    <dbReference type="NCBI Taxonomy" id="1096750"/>
    <lineage>
        <taxon>Bacteria</taxon>
        <taxon>Pseudomonadati</taxon>
        <taxon>Bacteroidota</taxon>
        <taxon>Chitinophagia</taxon>
        <taxon>Chitinophagales</taxon>
        <taxon>Chitinophagaceae</taxon>
        <taxon>Chitinophaga</taxon>
    </lineage>
</organism>